<accession>A0AAJ0GHY3</accession>
<sequence length="357" mass="38073">MGFAGGSPRPAAWYAYQYVAWTPNPTALVPWAVKGVNITSKIDFDSSSPTEELSSYVGQYEGTPPSVYVATLPPNSTTWEVLNCSFYDATYTVDFKFINGISSADVVEIQSDNDHIVVSNALSYTSLDPNDTDGAMLQTPILTSKQVGYQALIESFGRVVVGTIGSLQRQLAPVSGFSGINTVGSFTVEGTSVLSTNLAYSDELAPISAYSTSPVQCNHESQYGCIWIPESSNLTLTGMTLGASLEQLFENMTLALFSEPEFVSNEDVPQTNVSVTHLVPQYHYSVGRLALAYGIAVLFALVAVVIGGVTILANGVSYSDKFSTVLAGNARAEYSRVDCGGGSKSWCGPATTRNREG</sequence>
<proteinExistence type="predicted"/>
<protein>
    <submittedName>
        <fullName evidence="2">Uncharacterized protein</fullName>
    </submittedName>
</protein>
<name>A0AAJ0GHY3_9PEZI</name>
<evidence type="ECO:0000313" key="3">
    <source>
        <dbReference type="Proteomes" id="UP001271007"/>
    </source>
</evidence>
<feature type="transmembrane region" description="Helical" evidence="1">
    <location>
        <begin position="290"/>
        <end position="313"/>
    </location>
</feature>
<keyword evidence="1" id="KW-0472">Membrane</keyword>
<keyword evidence="1" id="KW-0812">Transmembrane</keyword>
<evidence type="ECO:0000256" key="1">
    <source>
        <dbReference type="SAM" id="Phobius"/>
    </source>
</evidence>
<dbReference type="AlphaFoldDB" id="A0AAJ0GHY3"/>
<dbReference type="Proteomes" id="UP001271007">
    <property type="component" value="Unassembled WGS sequence"/>
</dbReference>
<reference evidence="2" key="1">
    <citation type="submission" date="2023-04" db="EMBL/GenBank/DDBJ databases">
        <title>Black Yeasts Isolated from many extreme environments.</title>
        <authorList>
            <person name="Coleine C."/>
            <person name="Stajich J.E."/>
            <person name="Selbmann L."/>
        </authorList>
    </citation>
    <scope>NUCLEOTIDE SEQUENCE</scope>
    <source>
        <strain evidence="2">CCFEE 5312</strain>
    </source>
</reference>
<keyword evidence="1" id="KW-1133">Transmembrane helix</keyword>
<organism evidence="2 3">
    <name type="scientific">Extremus antarcticus</name>
    <dbReference type="NCBI Taxonomy" id="702011"/>
    <lineage>
        <taxon>Eukaryota</taxon>
        <taxon>Fungi</taxon>
        <taxon>Dikarya</taxon>
        <taxon>Ascomycota</taxon>
        <taxon>Pezizomycotina</taxon>
        <taxon>Dothideomycetes</taxon>
        <taxon>Dothideomycetidae</taxon>
        <taxon>Mycosphaerellales</taxon>
        <taxon>Extremaceae</taxon>
        <taxon>Extremus</taxon>
    </lineage>
</organism>
<comment type="caution">
    <text evidence="2">The sequence shown here is derived from an EMBL/GenBank/DDBJ whole genome shotgun (WGS) entry which is preliminary data.</text>
</comment>
<keyword evidence="3" id="KW-1185">Reference proteome</keyword>
<gene>
    <name evidence="2" type="ORF">LTR09_000977</name>
</gene>
<evidence type="ECO:0000313" key="2">
    <source>
        <dbReference type="EMBL" id="KAK3057901.1"/>
    </source>
</evidence>
<dbReference type="EMBL" id="JAWDJX010000002">
    <property type="protein sequence ID" value="KAK3057901.1"/>
    <property type="molecule type" value="Genomic_DNA"/>
</dbReference>